<dbReference type="SUPFAM" id="SSF88723">
    <property type="entry name" value="PIN domain-like"/>
    <property type="match status" value="1"/>
</dbReference>
<dbReference type="InterPro" id="IPR006084">
    <property type="entry name" value="XPG/Rad2"/>
</dbReference>
<dbReference type="PANTHER" id="PTHR15665:SF1">
    <property type="entry name" value="PROTEIN ASTEROID HOMOLOG 1"/>
    <property type="match status" value="1"/>
</dbReference>
<reference evidence="3 4" key="1">
    <citation type="submission" date="2018-11" db="EMBL/GenBank/DDBJ databases">
        <title>Genome sequence of Apiotrichum porosum DSM 27194.</title>
        <authorList>
            <person name="Aliyu H."/>
            <person name="Gorte O."/>
            <person name="Ochsenreither K."/>
        </authorList>
    </citation>
    <scope>NUCLEOTIDE SEQUENCE [LARGE SCALE GENOMIC DNA]</scope>
    <source>
        <strain evidence="3 4">DSM 27194</strain>
    </source>
</reference>
<evidence type="ECO:0000256" key="1">
    <source>
        <dbReference type="ARBA" id="ARBA00007398"/>
    </source>
</evidence>
<dbReference type="PANTHER" id="PTHR15665">
    <property type="entry name" value="ASTEROID PROTEIN"/>
    <property type="match status" value="1"/>
</dbReference>
<dbReference type="Proteomes" id="UP000279236">
    <property type="component" value="Unassembled WGS sequence"/>
</dbReference>
<dbReference type="PRINTS" id="PR00853">
    <property type="entry name" value="XPGRADSUPER"/>
</dbReference>
<comment type="similarity">
    <text evidence="1">Belongs to the asteroid family.</text>
</comment>
<dbReference type="GeneID" id="39593055"/>
<evidence type="ECO:0008006" key="5">
    <source>
        <dbReference type="Google" id="ProtNLM"/>
    </source>
</evidence>
<feature type="compositionally biased region" description="Basic residues" evidence="2">
    <location>
        <begin position="636"/>
        <end position="648"/>
    </location>
</feature>
<dbReference type="Gene3D" id="3.40.50.1010">
    <property type="entry name" value="5'-nuclease"/>
    <property type="match status" value="1"/>
</dbReference>
<gene>
    <name evidence="3" type="ORF">EHS24_008512</name>
</gene>
<dbReference type="InterPro" id="IPR026832">
    <property type="entry name" value="Asteroid"/>
</dbReference>
<evidence type="ECO:0000256" key="2">
    <source>
        <dbReference type="SAM" id="MobiDB-lite"/>
    </source>
</evidence>
<feature type="region of interest" description="Disordered" evidence="2">
    <location>
        <begin position="629"/>
        <end position="648"/>
    </location>
</feature>
<comment type="caution">
    <text evidence="3">The sequence shown here is derived from an EMBL/GenBank/DDBJ whole genome shotgun (WGS) entry which is preliminary data.</text>
</comment>
<dbReference type="OrthoDB" id="25987at2759"/>
<accession>A0A427XQK5</accession>
<dbReference type="RefSeq" id="XP_028475797.1">
    <property type="nucleotide sequence ID" value="XM_028623823.1"/>
</dbReference>
<dbReference type="EMBL" id="RSCE01000007">
    <property type="protein sequence ID" value="RSH81078.1"/>
    <property type="molecule type" value="Genomic_DNA"/>
</dbReference>
<dbReference type="InterPro" id="IPR029060">
    <property type="entry name" value="PIN-like_dom_sf"/>
</dbReference>
<name>A0A427XQK5_9TREE</name>
<protein>
    <recommendedName>
        <fullName evidence="5">Asteroid domain-containing protein</fullName>
    </recommendedName>
</protein>
<dbReference type="AlphaFoldDB" id="A0A427XQK5"/>
<sequence length="648" mass="70767">MVRGLTSYLKHHSDSLSTHVQFSRDTKHKAVPLAVDGWGMVYELYLTSLPWASGGEYLAFYKLLRRLIESWRNVGLEPIWVFDGAKPPAKKTESTDRKNEQLECIREFYDTPETKRSQPQNGRTPSWGGRAILPPFIWHTTLSALQSLDVVVNCVADGEAEPTCAAIADKKRGYIFGLDTDLIIQSSNAPNCLGFAPADQFTWIKGTETANSLVPPADMASPTLQLTVYTAHALARQLAIPSAALPLFSAVVGNNYTPPEADKAMFPSHARRGGPFDPAPGSFSRWRIKRAADAIGNEFATAPQTEAELRVVVRRVVGMLTTNKSALLVNGLMSATLQASIRPKKQCCAAYPFCGGICPRAPTSPQVDYAEAQRNGHLHFLTNVYLQPNFVNLARLMEDPEAPAVHAATDSVSARFAAYAIVAGALGGLRNPSPVGTVTEYRRQAAGDVFEGHTQPLPTAKASPALSVTERLSFYLYILNSDTVAIRSLEEDFQPLAVAMRLAISSTAEEPTGRWRWSRDEVQAVVHAALATFAAWETVDFEDDDADLYPKLTARNSHLVAVVSGALANSEILAQALLLDQEVYRRPDKFMSGAAMHAALLGKAFAPNDQVEQVLEAVLEDMDEMLKGADDDRSVSSRKGRSKRRAVV</sequence>
<proteinExistence type="inferred from homology"/>
<evidence type="ECO:0000313" key="3">
    <source>
        <dbReference type="EMBL" id="RSH81078.1"/>
    </source>
</evidence>
<dbReference type="STRING" id="105984.A0A427XQK5"/>
<evidence type="ECO:0000313" key="4">
    <source>
        <dbReference type="Proteomes" id="UP000279236"/>
    </source>
</evidence>
<keyword evidence="4" id="KW-1185">Reference proteome</keyword>
<organism evidence="3 4">
    <name type="scientific">Apiotrichum porosum</name>
    <dbReference type="NCBI Taxonomy" id="105984"/>
    <lineage>
        <taxon>Eukaryota</taxon>
        <taxon>Fungi</taxon>
        <taxon>Dikarya</taxon>
        <taxon>Basidiomycota</taxon>
        <taxon>Agaricomycotina</taxon>
        <taxon>Tremellomycetes</taxon>
        <taxon>Trichosporonales</taxon>
        <taxon>Trichosporonaceae</taxon>
        <taxon>Apiotrichum</taxon>
    </lineage>
</organism>